<name>A0A9P0MCX1_ACAOB</name>
<accession>A0A9P0MCX1</accession>
<dbReference type="EMBL" id="CAKOFQ010007939">
    <property type="protein sequence ID" value="CAH2010058.1"/>
    <property type="molecule type" value="Genomic_DNA"/>
</dbReference>
<comment type="caution">
    <text evidence="2">The sequence shown here is derived from an EMBL/GenBank/DDBJ whole genome shotgun (WGS) entry which is preliminary data.</text>
</comment>
<dbReference type="OrthoDB" id="370884at2759"/>
<proteinExistence type="predicted"/>
<feature type="region of interest" description="Disordered" evidence="1">
    <location>
        <begin position="30"/>
        <end position="52"/>
    </location>
</feature>
<evidence type="ECO:0000313" key="3">
    <source>
        <dbReference type="Proteomes" id="UP001152888"/>
    </source>
</evidence>
<gene>
    <name evidence="2" type="ORF">ACAOBT_LOCUS31282</name>
</gene>
<evidence type="ECO:0000256" key="1">
    <source>
        <dbReference type="SAM" id="MobiDB-lite"/>
    </source>
</evidence>
<dbReference type="AlphaFoldDB" id="A0A9P0MCX1"/>
<evidence type="ECO:0000313" key="2">
    <source>
        <dbReference type="EMBL" id="CAH2010058.1"/>
    </source>
</evidence>
<sequence>MTMRPETMKALEVRVNSVMAERRKSHMQTLGAKNEFQNNNVTRNHRSSVASSIPAKEVFENGHVNKAFVEEEIYGSNSGSRSSLPRPPRPAHSIAWGNTSRM</sequence>
<reference evidence="2" key="1">
    <citation type="submission" date="2022-03" db="EMBL/GenBank/DDBJ databases">
        <authorList>
            <person name="Sayadi A."/>
        </authorList>
    </citation>
    <scope>NUCLEOTIDE SEQUENCE</scope>
</reference>
<protein>
    <submittedName>
        <fullName evidence="2">Uncharacterized protein</fullName>
    </submittedName>
</protein>
<feature type="region of interest" description="Disordered" evidence="1">
    <location>
        <begin position="75"/>
        <end position="102"/>
    </location>
</feature>
<feature type="compositionally biased region" description="Polar residues" evidence="1">
    <location>
        <begin position="35"/>
        <end position="51"/>
    </location>
</feature>
<organism evidence="2 3">
    <name type="scientific">Acanthoscelides obtectus</name>
    <name type="common">Bean weevil</name>
    <name type="synonym">Bruchus obtectus</name>
    <dbReference type="NCBI Taxonomy" id="200917"/>
    <lineage>
        <taxon>Eukaryota</taxon>
        <taxon>Metazoa</taxon>
        <taxon>Ecdysozoa</taxon>
        <taxon>Arthropoda</taxon>
        <taxon>Hexapoda</taxon>
        <taxon>Insecta</taxon>
        <taxon>Pterygota</taxon>
        <taxon>Neoptera</taxon>
        <taxon>Endopterygota</taxon>
        <taxon>Coleoptera</taxon>
        <taxon>Polyphaga</taxon>
        <taxon>Cucujiformia</taxon>
        <taxon>Chrysomeloidea</taxon>
        <taxon>Chrysomelidae</taxon>
        <taxon>Bruchinae</taxon>
        <taxon>Bruchini</taxon>
        <taxon>Acanthoscelides</taxon>
    </lineage>
</organism>
<dbReference type="Proteomes" id="UP001152888">
    <property type="component" value="Unassembled WGS sequence"/>
</dbReference>
<keyword evidence="3" id="KW-1185">Reference proteome</keyword>